<dbReference type="InterPro" id="IPR002781">
    <property type="entry name" value="TM_pro_TauE-like"/>
</dbReference>
<comment type="similarity">
    <text evidence="2 8">Belongs to the 4-toluene sulfonate uptake permease (TSUP) (TC 2.A.102) family.</text>
</comment>
<proteinExistence type="inferred from homology"/>
<name>A0AA90Q3G5_9HELI</name>
<sequence length="260" mass="27905">MHYGDLSLFVLVVLFGVFFVAGFIDSIAGGGGLLSIPALLLAGIPPQYALGTNKFIVVFGTASALVNFIKHKKIIYKITLLSVVFSLLGAHIGTELILSLSESIATKVILFLLPLSALSIFIPHNFVKNNPKSFNSIQTFLYAPLLSLLIGVYDGFFGAGTGTFLILGFYLFLQMDMLSASASAKAINLASGLGSLVTFAFSNHIFYFLALPLIVANILGGYTGSKLAIKKGVGLIRIFIIISFVLVFISLLLKYLKSYS</sequence>
<gene>
    <name evidence="9" type="ORF">Q5I04_06365</name>
    <name evidence="10" type="ORF">Q5I06_06690</name>
</gene>
<evidence type="ECO:0000256" key="3">
    <source>
        <dbReference type="ARBA" id="ARBA00022448"/>
    </source>
</evidence>
<evidence type="ECO:0000313" key="10">
    <source>
        <dbReference type="EMBL" id="MDP2539458.1"/>
    </source>
</evidence>
<keyword evidence="3" id="KW-0813">Transport</keyword>
<dbReference type="Proteomes" id="UP001177258">
    <property type="component" value="Unassembled WGS sequence"/>
</dbReference>
<evidence type="ECO:0000313" key="11">
    <source>
        <dbReference type="Proteomes" id="UP001177258"/>
    </source>
</evidence>
<keyword evidence="7 8" id="KW-0472">Membrane</keyword>
<accession>A0AA90Q3G5</accession>
<evidence type="ECO:0000256" key="4">
    <source>
        <dbReference type="ARBA" id="ARBA00022475"/>
    </source>
</evidence>
<keyword evidence="6 8" id="KW-1133">Transmembrane helix</keyword>
<dbReference type="EMBL" id="JAUYZK010000010">
    <property type="protein sequence ID" value="MDP2539458.1"/>
    <property type="molecule type" value="Genomic_DNA"/>
</dbReference>
<feature type="transmembrane region" description="Helical" evidence="8">
    <location>
        <begin position="104"/>
        <end position="127"/>
    </location>
</feature>
<keyword evidence="12" id="KW-1185">Reference proteome</keyword>
<evidence type="ECO:0000313" key="9">
    <source>
        <dbReference type="EMBL" id="MDO7253531.1"/>
    </source>
</evidence>
<comment type="subcellular location">
    <subcellularLocation>
        <location evidence="1 8">Cell membrane</location>
        <topology evidence="1 8">Multi-pass membrane protein</topology>
    </subcellularLocation>
</comment>
<dbReference type="InterPro" id="IPR052017">
    <property type="entry name" value="TSUP"/>
</dbReference>
<reference evidence="9 11" key="3">
    <citation type="journal article" date="2024" name="Syst. Appl. Microbiol.">
        <title>Helicobacter cappadocius sp. nov., from lizards: The first psychrotrophic Helicobacter species.</title>
        <authorList>
            <person name="Aydin F."/>
            <person name="Tarhane S."/>
            <person name="Karakaya E."/>
            <person name="Abay S."/>
            <person name="Kayman T."/>
            <person name="Guran O."/>
            <person name="Bozkurt E."/>
            <person name="Uzum N."/>
            <person name="Avci A."/>
            <person name="Olgun K."/>
            <person name="Jablonski D."/>
            <person name="Guran C."/>
            <person name="Burcin Saticioglu I."/>
        </authorList>
    </citation>
    <scope>NUCLEOTIDE SEQUENCE [LARGE SCALE GENOMIC DNA]</scope>
    <source>
        <strain evidence="9">Faydin-H75</strain>
        <strain evidence="11">faydin-H76</strain>
    </source>
</reference>
<feature type="transmembrane region" description="Helical" evidence="8">
    <location>
        <begin position="7"/>
        <end position="28"/>
    </location>
</feature>
<evidence type="ECO:0000256" key="5">
    <source>
        <dbReference type="ARBA" id="ARBA00022692"/>
    </source>
</evidence>
<dbReference type="PANTHER" id="PTHR30269">
    <property type="entry name" value="TRANSMEMBRANE PROTEIN YFCA"/>
    <property type="match status" value="1"/>
</dbReference>
<dbReference type="EMBL" id="JAUPEV010000010">
    <property type="protein sequence ID" value="MDO7253531.1"/>
    <property type="molecule type" value="Genomic_DNA"/>
</dbReference>
<organism evidence="10 11">
    <name type="scientific">Helicobacter cappadocius</name>
    <dbReference type="NCBI Taxonomy" id="3063998"/>
    <lineage>
        <taxon>Bacteria</taxon>
        <taxon>Pseudomonadati</taxon>
        <taxon>Campylobacterota</taxon>
        <taxon>Epsilonproteobacteria</taxon>
        <taxon>Campylobacterales</taxon>
        <taxon>Helicobacteraceae</taxon>
        <taxon>Helicobacter</taxon>
    </lineage>
</organism>
<feature type="transmembrane region" description="Helical" evidence="8">
    <location>
        <begin position="78"/>
        <end position="98"/>
    </location>
</feature>
<evidence type="ECO:0000256" key="8">
    <source>
        <dbReference type="RuleBase" id="RU363041"/>
    </source>
</evidence>
<evidence type="ECO:0000256" key="1">
    <source>
        <dbReference type="ARBA" id="ARBA00004651"/>
    </source>
</evidence>
<feature type="transmembrane region" description="Helical" evidence="8">
    <location>
        <begin position="235"/>
        <end position="256"/>
    </location>
</feature>
<feature type="transmembrane region" description="Helical" evidence="8">
    <location>
        <begin position="139"/>
        <end position="172"/>
    </location>
</feature>
<dbReference type="RefSeq" id="WP_305517374.1">
    <property type="nucleotide sequence ID" value="NZ_JAUPEV010000010.1"/>
</dbReference>
<reference evidence="10 12" key="1">
    <citation type="submission" date="2023-07" db="EMBL/GenBank/DDBJ databases">
        <title>Unpublished Manusciprt.</title>
        <authorList>
            <person name="Aydin F."/>
            <person name="Tarhane S."/>
            <person name="Saticioglu I.B."/>
            <person name="Karakaya E."/>
            <person name="Abay S."/>
            <person name="Guran O."/>
            <person name="Bozkurt E."/>
            <person name="Uzum N."/>
            <person name="Olgun K."/>
            <person name="Jablonski D."/>
        </authorList>
    </citation>
    <scope>NUCLEOTIDE SEQUENCE</scope>
    <source>
        <strain evidence="12">faydin-H75</strain>
        <strain evidence="10">Faydin-H76</strain>
    </source>
</reference>
<feature type="transmembrane region" description="Helical" evidence="8">
    <location>
        <begin position="205"/>
        <end position="223"/>
    </location>
</feature>
<protein>
    <recommendedName>
        <fullName evidence="8">Probable membrane transporter protein</fullName>
    </recommendedName>
</protein>
<dbReference type="Proteomes" id="UP001240777">
    <property type="component" value="Unassembled WGS sequence"/>
</dbReference>
<dbReference type="GO" id="GO:0005886">
    <property type="term" value="C:plasma membrane"/>
    <property type="evidence" value="ECO:0007669"/>
    <property type="project" value="UniProtKB-SubCell"/>
</dbReference>
<dbReference type="AlphaFoldDB" id="A0AA90Q3G5"/>
<dbReference type="PANTHER" id="PTHR30269:SF0">
    <property type="entry name" value="MEMBRANE TRANSPORTER PROTEIN YFCA-RELATED"/>
    <property type="match status" value="1"/>
</dbReference>
<evidence type="ECO:0000256" key="6">
    <source>
        <dbReference type="ARBA" id="ARBA00022989"/>
    </source>
</evidence>
<dbReference type="Pfam" id="PF01925">
    <property type="entry name" value="TauE"/>
    <property type="match status" value="1"/>
</dbReference>
<feature type="transmembrane region" description="Helical" evidence="8">
    <location>
        <begin position="48"/>
        <end position="66"/>
    </location>
</feature>
<keyword evidence="4 8" id="KW-1003">Cell membrane</keyword>
<evidence type="ECO:0000256" key="7">
    <source>
        <dbReference type="ARBA" id="ARBA00023136"/>
    </source>
</evidence>
<reference evidence="9" key="2">
    <citation type="submission" date="2023-07" db="EMBL/GenBank/DDBJ databases">
        <authorList>
            <person name="Aydin F."/>
            <person name="Tarhane S."/>
            <person name="Saticioglu I.B."/>
            <person name="Karakaya E."/>
            <person name="Abay S."/>
            <person name="Guran O."/>
            <person name="Bozkurt E."/>
            <person name="Uzum N."/>
            <person name="Olgun K."/>
            <person name="Jablonski D."/>
        </authorList>
    </citation>
    <scope>NUCLEOTIDE SEQUENCE</scope>
    <source>
        <strain evidence="9">Faydin-H75</strain>
    </source>
</reference>
<evidence type="ECO:0000313" key="12">
    <source>
        <dbReference type="Proteomes" id="UP001240777"/>
    </source>
</evidence>
<evidence type="ECO:0000256" key="2">
    <source>
        <dbReference type="ARBA" id="ARBA00009142"/>
    </source>
</evidence>
<comment type="caution">
    <text evidence="10">The sequence shown here is derived from an EMBL/GenBank/DDBJ whole genome shotgun (WGS) entry which is preliminary data.</text>
</comment>
<keyword evidence="5 8" id="KW-0812">Transmembrane</keyword>